<feature type="transmembrane region" description="Helical" evidence="6">
    <location>
        <begin position="6"/>
        <end position="34"/>
    </location>
</feature>
<feature type="transmembrane region" description="Helical" evidence="6">
    <location>
        <begin position="144"/>
        <end position="167"/>
    </location>
</feature>
<evidence type="ECO:0000256" key="3">
    <source>
        <dbReference type="ARBA" id="ARBA00022692"/>
    </source>
</evidence>
<name>A0A1Z4ETU9_9MYCO</name>
<evidence type="ECO:0000256" key="5">
    <source>
        <dbReference type="ARBA" id="ARBA00023136"/>
    </source>
</evidence>
<evidence type="ECO:0000256" key="1">
    <source>
        <dbReference type="ARBA" id="ARBA00004141"/>
    </source>
</evidence>
<accession>A0A1Z4ETU9</accession>
<dbReference type="GO" id="GO:0005886">
    <property type="term" value="C:plasma membrane"/>
    <property type="evidence" value="ECO:0007669"/>
    <property type="project" value="UniProtKB-SubCell"/>
</dbReference>
<feature type="transmembrane region" description="Helical" evidence="6">
    <location>
        <begin position="102"/>
        <end position="124"/>
    </location>
</feature>
<proteinExistence type="inferred from homology"/>
<dbReference type="PANTHER" id="PTHR43701">
    <property type="entry name" value="MEMBRANE TRANSPORTER PROTEIN MJ0441-RELATED"/>
    <property type="match status" value="1"/>
</dbReference>
<feature type="transmembrane region" description="Helical" evidence="6">
    <location>
        <begin position="179"/>
        <end position="202"/>
    </location>
</feature>
<dbReference type="KEGG" id="mste:MSTE_01067"/>
<dbReference type="InterPro" id="IPR051598">
    <property type="entry name" value="TSUP/Inactive_protease-like"/>
</dbReference>
<gene>
    <name evidence="7" type="ORF">MSTE_01067</name>
</gene>
<evidence type="ECO:0000256" key="6">
    <source>
        <dbReference type="RuleBase" id="RU363041"/>
    </source>
</evidence>
<protein>
    <recommendedName>
        <fullName evidence="6">Probable membrane transporter protein</fullName>
    </recommendedName>
</protein>
<comment type="similarity">
    <text evidence="2 6">Belongs to the 4-toluene sulfonate uptake permease (TSUP) (TC 2.A.102) family.</text>
</comment>
<feature type="transmembrane region" description="Helical" evidence="6">
    <location>
        <begin position="77"/>
        <end position="95"/>
    </location>
</feature>
<evidence type="ECO:0000313" key="7">
    <source>
        <dbReference type="EMBL" id="BAX96400.1"/>
    </source>
</evidence>
<evidence type="ECO:0000256" key="4">
    <source>
        <dbReference type="ARBA" id="ARBA00022989"/>
    </source>
</evidence>
<comment type="subcellular location">
    <subcellularLocation>
        <location evidence="6">Cell membrane</location>
        <topology evidence="6">Multi-pass membrane protein</topology>
    </subcellularLocation>
    <subcellularLocation>
        <location evidence="1">Membrane</location>
        <topology evidence="1">Multi-pass membrane protein</topology>
    </subcellularLocation>
</comment>
<reference evidence="8" key="1">
    <citation type="journal article" date="2017" name="Genome Announc.">
        <title>Complete Genome Sequence of Mycobacterium stephanolepidis.</title>
        <authorList>
            <person name="Fukano H."/>
            <person name="Yoshida M."/>
            <person name="Katayama Y."/>
            <person name="Omatsu T."/>
            <person name="Mizutani T."/>
            <person name="Kurata O."/>
            <person name="Wada S."/>
            <person name="Hoshino Y."/>
        </authorList>
    </citation>
    <scope>NUCLEOTIDE SEQUENCE [LARGE SCALE GENOMIC DNA]</scope>
    <source>
        <strain evidence="8">NJB0901</strain>
    </source>
</reference>
<feature type="transmembrane region" description="Helical" evidence="6">
    <location>
        <begin position="46"/>
        <end position="65"/>
    </location>
</feature>
<feature type="transmembrane region" description="Helical" evidence="6">
    <location>
        <begin position="208"/>
        <end position="233"/>
    </location>
</feature>
<evidence type="ECO:0000256" key="2">
    <source>
        <dbReference type="ARBA" id="ARBA00009142"/>
    </source>
</evidence>
<evidence type="ECO:0000313" key="8">
    <source>
        <dbReference type="Proteomes" id="UP000217954"/>
    </source>
</evidence>
<keyword evidence="3 6" id="KW-0812">Transmembrane</keyword>
<dbReference type="EMBL" id="AP018165">
    <property type="protein sequence ID" value="BAX96400.1"/>
    <property type="molecule type" value="Genomic_DNA"/>
</dbReference>
<keyword evidence="8" id="KW-1185">Reference proteome</keyword>
<dbReference type="Proteomes" id="UP000217954">
    <property type="component" value="Chromosome"/>
</dbReference>
<keyword evidence="5 6" id="KW-0472">Membrane</keyword>
<keyword evidence="6" id="KW-1003">Cell membrane</keyword>
<dbReference type="InterPro" id="IPR002781">
    <property type="entry name" value="TM_pro_TauE-like"/>
</dbReference>
<keyword evidence="4 6" id="KW-1133">Transmembrane helix</keyword>
<organism evidence="7 8">
    <name type="scientific">[Mycobacterium] stephanolepidis</name>
    <dbReference type="NCBI Taxonomy" id="1520670"/>
    <lineage>
        <taxon>Bacteria</taxon>
        <taxon>Bacillati</taxon>
        <taxon>Actinomycetota</taxon>
        <taxon>Actinomycetes</taxon>
        <taxon>Mycobacteriales</taxon>
        <taxon>Mycobacteriaceae</taxon>
        <taxon>Mycobacteroides</taxon>
    </lineage>
</organism>
<dbReference type="PANTHER" id="PTHR43701:SF2">
    <property type="entry name" value="MEMBRANE TRANSPORTER PROTEIN YJNA-RELATED"/>
    <property type="match status" value="1"/>
</dbReference>
<feature type="transmembrane region" description="Helical" evidence="6">
    <location>
        <begin position="245"/>
        <end position="266"/>
    </location>
</feature>
<dbReference type="Pfam" id="PF01925">
    <property type="entry name" value="TauE"/>
    <property type="match status" value="1"/>
</dbReference>
<sequence length="271" mass="27374">MGVIVLVVIGILTGLTTGLFGFGGGFVSVPVIVWADSALAAGTAEVAVATSAVVMVVNAAAATVATSRAVLAHLRSAAALIALLGCGGVLGATLARWAPPHLAMWGFVLYLAVTIIDVLARPGFLRRPIMIEGSSRGFAVSPLLGVPIGAVASFLGVGGSVMTVPLLRRSGQPMSMATALANPLTLAISAPALAIFLTGTSAAADVPYIIGAVDVRSAAALLIGALPIVVWLRRRPPRLPDTVHAWAYVALLIVSAVAIVLSPGVLSPHFT</sequence>
<reference evidence="7 8" key="2">
    <citation type="journal article" date="2017" name="Int. J. Syst. Evol. Microbiol.">
        <title>Mycobacterium stephanolepidis sp. nov., a rapidly growing species related to Mycobacterium chelonae, isolated from marine teleost fish, Stephanolepis cirrhifer.</title>
        <authorList>
            <person name="Fukano H."/>
            <person name="Wada S."/>
            <person name="Kurata O."/>
            <person name="Katayama K."/>
            <person name="Fujiwara N."/>
            <person name="Hoshino Y."/>
        </authorList>
    </citation>
    <scope>NUCLEOTIDE SEQUENCE [LARGE SCALE GENOMIC DNA]</scope>
    <source>
        <strain evidence="7 8">NJB0901</strain>
    </source>
</reference>
<dbReference type="AlphaFoldDB" id="A0A1Z4ETU9"/>